<dbReference type="PANTHER" id="PTHR15048">
    <property type="entry name" value="STARCH-BINDING DOMAIN-CONTAINING PROTEIN 1"/>
    <property type="match status" value="1"/>
</dbReference>
<sequence length="339" mass="37450">MLGLWDPDNAVPLTWSEGHVWTVELDVPVGVSIQFKFILKTSTGNLLWQPDPDRIFESRETETNSTIVVCEDWDKAEHQKIIEEEALTNQDGPLLNSEMAIVQDNLTPSEEELVPDINLTSPGEEHLQALSEELATGNGDPSTEKPLAIVAENISYPTEDFIANAADDGVLDLKRTNNPDDEALDISNKNVLVAEDIGDINTATEEVEGNMIAYEGNPVLVPGLGPLTTVSTEEEMLSDDENSTINALIGVDEALDHNLSEHNNIQLDEKPEPEGEQPEEETTAVAKDDEEQPNQHIQEPPVAKEELPDVEPFHSNVLQSDVQWGRKTLQKLLNGLRFL</sequence>
<dbReference type="SUPFAM" id="SSF49452">
    <property type="entry name" value="Starch-binding domain-like"/>
    <property type="match status" value="1"/>
</dbReference>
<feature type="compositionally biased region" description="Acidic residues" evidence="1">
    <location>
        <begin position="274"/>
        <end position="292"/>
    </location>
</feature>
<dbReference type="CDD" id="cd05467">
    <property type="entry name" value="CBM20"/>
    <property type="match status" value="1"/>
</dbReference>
<accession>A0A5J5UFN6</accession>
<dbReference type="InterPro" id="IPR013783">
    <property type="entry name" value="Ig-like_fold"/>
</dbReference>
<dbReference type="InterPro" id="IPR013784">
    <property type="entry name" value="Carb-bd-like_fold"/>
</dbReference>
<feature type="region of interest" description="Disordered" evidence="1">
    <location>
        <begin position="264"/>
        <end position="321"/>
    </location>
</feature>
<keyword evidence="4" id="KW-1185">Reference proteome</keyword>
<gene>
    <name evidence="3" type="ORF">ES319_A09G174000v1</name>
</gene>
<dbReference type="AlphaFoldDB" id="A0A5J5UFN6"/>
<evidence type="ECO:0000313" key="3">
    <source>
        <dbReference type="EMBL" id="KAB2066616.1"/>
    </source>
</evidence>
<protein>
    <recommendedName>
        <fullName evidence="2">CBM20 domain-containing protein</fullName>
    </recommendedName>
</protein>
<evidence type="ECO:0000256" key="1">
    <source>
        <dbReference type="SAM" id="MobiDB-lite"/>
    </source>
</evidence>
<dbReference type="EMBL" id="CM018210">
    <property type="protein sequence ID" value="KAB2066616.1"/>
    <property type="molecule type" value="Genomic_DNA"/>
</dbReference>
<dbReference type="PROSITE" id="PS51166">
    <property type="entry name" value="CBM20"/>
    <property type="match status" value="1"/>
</dbReference>
<dbReference type="GO" id="GO:2001070">
    <property type="term" value="F:starch binding"/>
    <property type="evidence" value="ECO:0007669"/>
    <property type="project" value="InterPro"/>
</dbReference>
<organism evidence="3 4">
    <name type="scientific">Gossypium barbadense</name>
    <name type="common">Sea Island cotton</name>
    <name type="synonym">Hibiscus barbadensis</name>
    <dbReference type="NCBI Taxonomy" id="3634"/>
    <lineage>
        <taxon>Eukaryota</taxon>
        <taxon>Viridiplantae</taxon>
        <taxon>Streptophyta</taxon>
        <taxon>Embryophyta</taxon>
        <taxon>Tracheophyta</taxon>
        <taxon>Spermatophyta</taxon>
        <taxon>Magnoliopsida</taxon>
        <taxon>eudicotyledons</taxon>
        <taxon>Gunneridae</taxon>
        <taxon>Pentapetalae</taxon>
        <taxon>rosids</taxon>
        <taxon>malvids</taxon>
        <taxon>Malvales</taxon>
        <taxon>Malvaceae</taxon>
        <taxon>Malvoideae</taxon>
        <taxon>Gossypium</taxon>
    </lineage>
</organism>
<feature type="domain" description="CBM20" evidence="2">
    <location>
        <begin position="1"/>
        <end position="75"/>
    </location>
</feature>
<evidence type="ECO:0000259" key="2">
    <source>
        <dbReference type="PROSITE" id="PS51166"/>
    </source>
</evidence>
<proteinExistence type="predicted"/>
<dbReference type="PANTHER" id="PTHR15048:SF0">
    <property type="entry name" value="STARCH-BINDING DOMAIN-CONTAINING PROTEIN 1"/>
    <property type="match status" value="1"/>
</dbReference>
<dbReference type="InterPro" id="IPR002044">
    <property type="entry name" value="CBM20"/>
</dbReference>
<dbReference type="GO" id="GO:0016020">
    <property type="term" value="C:membrane"/>
    <property type="evidence" value="ECO:0007669"/>
    <property type="project" value="TreeGrafter"/>
</dbReference>
<dbReference type="OrthoDB" id="550577at2759"/>
<evidence type="ECO:0000313" key="4">
    <source>
        <dbReference type="Proteomes" id="UP000327439"/>
    </source>
</evidence>
<dbReference type="Proteomes" id="UP000327439">
    <property type="component" value="Chromosome A09"/>
</dbReference>
<dbReference type="Pfam" id="PF00686">
    <property type="entry name" value="CBM_20"/>
    <property type="match status" value="1"/>
</dbReference>
<dbReference type="Gene3D" id="2.60.40.10">
    <property type="entry name" value="Immunoglobulins"/>
    <property type="match status" value="1"/>
</dbReference>
<name>A0A5J5UFN6_GOSBA</name>
<reference evidence="4" key="1">
    <citation type="journal article" date="2020" name="Nat. Genet.">
        <title>Genomic diversifications of five Gossypium allopolyploid species and their impact on cotton improvement.</title>
        <authorList>
            <person name="Chen Z.J."/>
            <person name="Sreedasyam A."/>
            <person name="Ando A."/>
            <person name="Song Q."/>
            <person name="De Santiago L.M."/>
            <person name="Hulse-Kemp A.M."/>
            <person name="Ding M."/>
            <person name="Ye W."/>
            <person name="Kirkbride R.C."/>
            <person name="Jenkins J."/>
            <person name="Plott C."/>
            <person name="Lovell J."/>
            <person name="Lin Y.M."/>
            <person name="Vaughn R."/>
            <person name="Liu B."/>
            <person name="Simpson S."/>
            <person name="Scheffler B.E."/>
            <person name="Wen L."/>
            <person name="Saski C.A."/>
            <person name="Grover C.E."/>
            <person name="Hu G."/>
            <person name="Conover J.L."/>
            <person name="Carlson J.W."/>
            <person name="Shu S."/>
            <person name="Boston L.B."/>
            <person name="Williams M."/>
            <person name="Peterson D.G."/>
            <person name="McGee K."/>
            <person name="Jones D.C."/>
            <person name="Wendel J.F."/>
            <person name="Stelly D.M."/>
            <person name="Grimwood J."/>
            <person name="Schmutz J."/>
        </authorList>
    </citation>
    <scope>NUCLEOTIDE SEQUENCE [LARGE SCALE GENOMIC DNA]</scope>
    <source>
        <strain evidence="4">cv. 3-79</strain>
    </source>
</reference>